<accession>A0ABV2ELX7</accession>
<evidence type="ECO:0000313" key="1">
    <source>
        <dbReference type="EMBL" id="MET3528064.1"/>
    </source>
</evidence>
<organism evidence="1 2">
    <name type="scientific">Phenylobacterium koreense</name>
    <dbReference type="NCBI Taxonomy" id="266125"/>
    <lineage>
        <taxon>Bacteria</taxon>
        <taxon>Pseudomonadati</taxon>
        <taxon>Pseudomonadota</taxon>
        <taxon>Alphaproteobacteria</taxon>
        <taxon>Caulobacterales</taxon>
        <taxon>Caulobacteraceae</taxon>
        <taxon>Phenylobacterium</taxon>
    </lineage>
</organism>
<evidence type="ECO:0008006" key="3">
    <source>
        <dbReference type="Google" id="ProtNLM"/>
    </source>
</evidence>
<dbReference type="Proteomes" id="UP001549110">
    <property type="component" value="Unassembled WGS sequence"/>
</dbReference>
<reference evidence="1 2" key="1">
    <citation type="submission" date="2024-06" db="EMBL/GenBank/DDBJ databases">
        <title>Genomic Encyclopedia of Type Strains, Phase IV (KMG-IV): sequencing the most valuable type-strain genomes for metagenomic binning, comparative biology and taxonomic classification.</title>
        <authorList>
            <person name="Goeker M."/>
        </authorList>
    </citation>
    <scope>NUCLEOTIDE SEQUENCE [LARGE SCALE GENOMIC DNA]</scope>
    <source>
        <strain evidence="1 2">DSM 17809</strain>
    </source>
</reference>
<keyword evidence="2" id="KW-1185">Reference proteome</keyword>
<evidence type="ECO:0000313" key="2">
    <source>
        <dbReference type="Proteomes" id="UP001549110"/>
    </source>
</evidence>
<comment type="caution">
    <text evidence="1">The sequence shown here is derived from an EMBL/GenBank/DDBJ whole genome shotgun (WGS) entry which is preliminary data.</text>
</comment>
<name>A0ABV2ELX7_9CAUL</name>
<gene>
    <name evidence="1" type="ORF">ABID41_003182</name>
</gene>
<protein>
    <recommendedName>
        <fullName evidence="3">3-methyladenine DNA glycosylase AlkD</fullName>
    </recommendedName>
</protein>
<proteinExistence type="predicted"/>
<sequence length="292" mass="31668">MTAKLELVLQRLAECGARPSYDGMARNLLHAYAACLAPAEICAAALRTLDAETYVRRAVRGRLVRLGEEKAALSELDALARQLLVISPRDARQRERIDTLLSHLYRYFGAATRQATLERWRDRGTAGSLSRWVKAIGDDEELFDTDQALAVWRSSGLHRASWLIAKQGDPERLADVLPELVEGGAKGWVVSRALLRAATVSEVVWLAVRSRFPATYAYACAKTGRDLTEAEALSLVQACDEGVLGDRGLAIWAVGQLGMIGVLERLAAAGIGILPTSEADESSATAPVEEDA</sequence>
<dbReference type="RefSeq" id="WP_354298059.1">
    <property type="nucleotide sequence ID" value="NZ_JBEPLU010000002.1"/>
</dbReference>
<dbReference type="EMBL" id="JBEPLU010000002">
    <property type="protein sequence ID" value="MET3528064.1"/>
    <property type="molecule type" value="Genomic_DNA"/>
</dbReference>